<feature type="signal peptide" evidence="1">
    <location>
        <begin position="1"/>
        <end position="33"/>
    </location>
</feature>
<reference evidence="3 4" key="1">
    <citation type="submission" date="2021-03" db="EMBL/GenBank/DDBJ databases">
        <title>Sequencing the genomes of 1000 actinobacteria strains.</title>
        <authorList>
            <person name="Klenk H.-P."/>
        </authorList>
    </citation>
    <scope>NUCLEOTIDE SEQUENCE [LARGE SCALE GENOMIC DNA]</scope>
    <source>
        <strain evidence="3 4">DSM 16005</strain>
    </source>
</reference>
<dbReference type="InterPro" id="IPR035992">
    <property type="entry name" value="Ricin_B-like_lectins"/>
</dbReference>
<dbReference type="SUPFAM" id="SSF49899">
    <property type="entry name" value="Concanavalin A-like lectins/glucanases"/>
    <property type="match status" value="1"/>
</dbReference>
<dbReference type="InterPro" id="IPR013320">
    <property type="entry name" value="ConA-like_dom_sf"/>
</dbReference>
<dbReference type="PROSITE" id="PS50231">
    <property type="entry name" value="RICIN_B_LECTIN"/>
    <property type="match status" value="1"/>
</dbReference>
<comment type="caution">
    <text evidence="3">The sequence shown here is derived from an EMBL/GenBank/DDBJ whole genome shotgun (WGS) entry which is preliminary data.</text>
</comment>
<feature type="chain" id="PRO_5047487440" evidence="1">
    <location>
        <begin position="34"/>
        <end position="414"/>
    </location>
</feature>
<dbReference type="EMBL" id="JAGIOI010000001">
    <property type="protein sequence ID" value="MBP2411992.1"/>
    <property type="molecule type" value="Genomic_DNA"/>
</dbReference>
<dbReference type="InterPro" id="IPR006311">
    <property type="entry name" value="TAT_signal"/>
</dbReference>
<dbReference type="PROSITE" id="PS51762">
    <property type="entry name" value="GH16_2"/>
    <property type="match status" value="1"/>
</dbReference>
<keyword evidence="1" id="KW-0732">Signal</keyword>
<organism evidence="3 4">
    <name type="scientific">Arthrobacter stackebrandtii</name>
    <dbReference type="NCBI Taxonomy" id="272161"/>
    <lineage>
        <taxon>Bacteria</taxon>
        <taxon>Bacillati</taxon>
        <taxon>Actinomycetota</taxon>
        <taxon>Actinomycetes</taxon>
        <taxon>Micrococcales</taxon>
        <taxon>Micrococcaceae</taxon>
        <taxon>Arthrobacter</taxon>
    </lineage>
</organism>
<evidence type="ECO:0000313" key="3">
    <source>
        <dbReference type="EMBL" id="MBP2411992.1"/>
    </source>
</evidence>
<protein>
    <submittedName>
        <fullName evidence="3">Beta-glucanase (GH16 family)</fullName>
    </submittedName>
</protein>
<dbReference type="CDD" id="cd00161">
    <property type="entry name" value="beta-trefoil_Ricin-like"/>
    <property type="match status" value="1"/>
</dbReference>
<dbReference type="Pfam" id="PF14200">
    <property type="entry name" value="RicinB_lectin_2"/>
    <property type="match status" value="1"/>
</dbReference>
<sequence length="414" mass="45515">MEQRSFGRRTLFAGAAALGLFAPLLANSPKAMAAGSTWSPDHGWSFIPSLSDDFTAPASSDRWNRGLWYPKSGAGTFTDGNVAFEDGLLKLHATVGEDGGPTYRFGAVESYFDLPGVCSYVEVRAKVLDRRANVLSAIWQQSSNYDHVDELLKGADPHPEVDVEETFSFDSMVMANHTWGADGHVAFGGNYFPTGQADLSQEFHTYGIERRDGRLRFYFDRKLAWDLAAPHPSLVRMSRHQVLSLEGHLGQPNPEFLPASYDIDYVHSYYYTGAHRAPSQHCQLVNAASGLALTIDGASGMRLRKPNGRPGQAWLVQETDDFTYTIEHPKSQTMLVLENGNGQVGVPVVVEPAKSTGPDDGSSRRRWHVLPAGEDSFHILSKFSGLAMDAGDGALLQQEQNAGDSQRWLLQPIR</sequence>
<dbReference type="CDD" id="cd00413">
    <property type="entry name" value="Glyco_hydrolase_16"/>
    <property type="match status" value="1"/>
</dbReference>
<dbReference type="RefSeq" id="WP_209677502.1">
    <property type="nucleotide sequence ID" value="NZ_JAGIOI010000001.1"/>
</dbReference>
<dbReference type="InterPro" id="IPR000772">
    <property type="entry name" value="Ricin_B_lectin"/>
</dbReference>
<evidence type="ECO:0000256" key="1">
    <source>
        <dbReference type="SAM" id="SignalP"/>
    </source>
</evidence>
<name>A0ABS4YT78_9MICC</name>
<dbReference type="Gene3D" id="2.80.10.50">
    <property type="match status" value="1"/>
</dbReference>
<evidence type="ECO:0000313" key="4">
    <source>
        <dbReference type="Proteomes" id="UP000711614"/>
    </source>
</evidence>
<evidence type="ECO:0000259" key="2">
    <source>
        <dbReference type="PROSITE" id="PS51762"/>
    </source>
</evidence>
<dbReference type="PROSITE" id="PS51318">
    <property type="entry name" value="TAT"/>
    <property type="match status" value="1"/>
</dbReference>
<dbReference type="Proteomes" id="UP000711614">
    <property type="component" value="Unassembled WGS sequence"/>
</dbReference>
<keyword evidence="4" id="KW-1185">Reference proteome</keyword>
<proteinExistence type="predicted"/>
<dbReference type="Gene3D" id="2.60.120.200">
    <property type="match status" value="1"/>
</dbReference>
<gene>
    <name evidence="3" type="ORF">JOF48_000791</name>
</gene>
<dbReference type="SUPFAM" id="SSF50370">
    <property type="entry name" value="Ricin B-like lectins"/>
    <property type="match status" value="1"/>
</dbReference>
<accession>A0ABS4YT78</accession>
<dbReference type="InterPro" id="IPR000757">
    <property type="entry name" value="Beta-glucanase-like"/>
</dbReference>
<feature type="domain" description="GH16" evidence="2">
    <location>
        <begin position="40"/>
        <end position="274"/>
    </location>
</feature>